<gene>
    <name evidence="1" type="ORF">ACFOU2_18290</name>
</gene>
<organism evidence="1 2">
    <name type="scientific">Bacillus songklensis</name>
    <dbReference type="NCBI Taxonomy" id="1069116"/>
    <lineage>
        <taxon>Bacteria</taxon>
        <taxon>Bacillati</taxon>
        <taxon>Bacillota</taxon>
        <taxon>Bacilli</taxon>
        <taxon>Bacillales</taxon>
        <taxon>Bacillaceae</taxon>
        <taxon>Bacillus</taxon>
    </lineage>
</organism>
<evidence type="ECO:0000313" key="1">
    <source>
        <dbReference type="EMBL" id="MFC3885321.1"/>
    </source>
</evidence>
<protein>
    <submittedName>
        <fullName evidence="1">Uncharacterized protein</fullName>
    </submittedName>
</protein>
<comment type="caution">
    <text evidence="1">The sequence shown here is derived from an EMBL/GenBank/DDBJ whole genome shotgun (WGS) entry which is preliminary data.</text>
</comment>
<keyword evidence="2" id="KW-1185">Reference proteome</keyword>
<accession>A0ABV8B805</accession>
<reference evidence="2" key="1">
    <citation type="journal article" date="2019" name="Int. J. Syst. Evol. Microbiol.">
        <title>The Global Catalogue of Microorganisms (GCM) 10K type strain sequencing project: providing services to taxonomists for standard genome sequencing and annotation.</title>
        <authorList>
            <consortium name="The Broad Institute Genomics Platform"/>
            <consortium name="The Broad Institute Genome Sequencing Center for Infectious Disease"/>
            <person name="Wu L."/>
            <person name="Ma J."/>
        </authorList>
    </citation>
    <scope>NUCLEOTIDE SEQUENCE [LARGE SCALE GENOMIC DNA]</scope>
    <source>
        <strain evidence="2">CCUG 61889</strain>
    </source>
</reference>
<proteinExistence type="predicted"/>
<name>A0ABV8B805_9BACI</name>
<dbReference type="EMBL" id="JBHRZT010000069">
    <property type="protein sequence ID" value="MFC3885321.1"/>
    <property type="molecule type" value="Genomic_DNA"/>
</dbReference>
<evidence type="ECO:0000313" key="2">
    <source>
        <dbReference type="Proteomes" id="UP001595752"/>
    </source>
</evidence>
<dbReference type="Proteomes" id="UP001595752">
    <property type="component" value="Unassembled WGS sequence"/>
</dbReference>
<sequence length="46" mass="5383">MESINWQHRGRFDEAANFTLYKNNYTSVFTSTGLPIGEFSFLHKKV</sequence>